<dbReference type="InterPro" id="IPR002108">
    <property type="entry name" value="ADF-H"/>
</dbReference>
<dbReference type="Pfam" id="PF00241">
    <property type="entry name" value="Cofilin_ADF"/>
    <property type="match status" value="1"/>
</dbReference>
<dbReference type="InterPro" id="IPR029006">
    <property type="entry name" value="ADF-H/Gelsolin-like_dom_sf"/>
</dbReference>
<name>A0AAD9PCQ7_RIDPI</name>
<dbReference type="PANTHER" id="PTHR11913">
    <property type="entry name" value="COFILIN-RELATED"/>
    <property type="match status" value="1"/>
</dbReference>
<evidence type="ECO:0000313" key="5">
    <source>
        <dbReference type="Proteomes" id="UP001209878"/>
    </source>
</evidence>
<dbReference type="Gene3D" id="3.40.20.10">
    <property type="entry name" value="Severin"/>
    <property type="match status" value="1"/>
</dbReference>
<dbReference type="EMBL" id="JAODUO010000030">
    <property type="protein sequence ID" value="KAK2192436.1"/>
    <property type="molecule type" value="Genomic_DNA"/>
</dbReference>
<comment type="similarity">
    <text evidence="1">Belongs to the actin-binding proteins ADF family.</text>
</comment>
<evidence type="ECO:0000256" key="1">
    <source>
        <dbReference type="ARBA" id="ARBA00006844"/>
    </source>
</evidence>
<keyword evidence="2" id="KW-0009">Actin-binding</keyword>
<dbReference type="GO" id="GO:0030042">
    <property type="term" value="P:actin filament depolymerization"/>
    <property type="evidence" value="ECO:0007669"/>
    <property type="project" value="InterPro"/>
</dbReference>
<evidence type="ECO:0000256" key="2">
    <source>
        <dbReference type="ARBA" id="ARBA00023203"/>
    </source>
</evidence>
<protein>
    <recommendedName>
        <fullName evidence="3">ADF-H domain-containing protein</fullName>
    </recommendedName>
</protein>
<reference evidence="4" key="1">
    <citation type="journal article" date="2023" name="Mol. Biol. Evol.">
        <title>Third-Generation Sequencing Reveals the Adaptive Role of the Epigenome in Three Deep-Sea Polychaetes.</title>
        <authorList>
            <person name="Perez M."/>
            <person name="Aroh O."/>
            <person name="Sun Y."/>
            <person name="Lan Y."/>
            <person name="Juniper S.K."/>
            <person name="Young C.R."/>
            <person name="Angers B."/>
            <person name="Qian P.Y."/>
        </authorList>
    </citation>
    <scope>NUCLEOTIDE SEQUENCE</scope>
    <source>
        <strain evidence="4">R07B-5</strain>
    </source>
</reference>
<dbReference type="SMART" id="SM00102">
    <property type="entry name" value="ADF"/>
    <property type="match status" value="1"/>
</dbReference>
<sequence>MADVNTDDVVKTFEDMRRSKEYEYIMCKLSSDGSTLNVDKVAKGSETTSKEVYQRFHDDVPADESRFIVYDFRYVANGEIDHHKFLLILWCPDGASTKEKNSYMSLKPALRKKLRSIGKELFIGHMDDLAYEEMKQMCDIR</sequence>
<proteinExistence type="inferred from homology"/>
<dbReference type="SUPFAM" id="SSF55753">
    <property type="entry name" value="Actin depolymerizing proteins"/>
    <property type="match status" value="1"/>
</dbReference>
<accession>A0AAD9PCQ7</accession>
<keyword evidence="5" id="KW-1185">Reference proteome</keyword>
<dbReference type="InterPro" id="IPR017904">
    <property type="entry name" value="ADF/Cofilin"/>
</dbReference>
<evidence type="ECO:0000313" key="4">
    <source>
        <dbReference type="EMBL" id="KAK2192436.1"/>
    </source>
</evidence>
<dbReference type="PROSITE" id="PS51263">
    <property type="entry name" value="ADF_H"/>
    <property type="match status" value="1"/>
</dbReference>
<dbReference type="AlphaFoldDB" id="A0AAD9PCQ7"/>
<feature type="domain" description="ADF-H" evidence="3">
    <location>
        <begin position="1"/>
        <end position="139"/>
    </location>
</feature>
<dbReference type="Proteomes" id="UP001209878">
    <property type="component" value="Unassembled WGS sequence"/>
</dbReference>
<dbReference type="GO" id="GO:0015629">
    <property type="term" value="C:actin cytoskeleton"/>
    <property type="evidence" value="ECO:0007669"/>
    <property type="project" value="InterPro"/>
</dbReference>
<evidence type="ECO:0000259" key="3">
    <source>
        <dbReference type="PROSITE" id="PS51263"/>
    </source>
</evidence>
<comment type="caution">
    <text evidence="4">The sequence shown here is derived from an EMBL/GenBank/DDBJ whole genome shotgun (WGS) entry which is preliminary data.</text>
</comment>
<gene>
    <name evidence="4" type="ORF">NP493_31g02039</name>
</gene>
<organism evidence="4 5">
    <name type="scientific">Ridgeia piscesae</name>
    <name type="common">Tubeworm</name>
    <dbReference type="NCBI Taxonomy" id="27915"/>
    <lineage>
        <taxon>Eukaryota</taxon>
        <taxon>Metazoa</taxon>
        <taxon>Spiralia</taxon>
        <taxon>Lophotrochozoa</taxon>
        <taxon>Annelida</taxon>
        <taxon>Polychaeta</taxon>
        <taxon>Sedentaria</taxon>
        <taxon>Canalipalpata</taxon>
        <taxon>Sabellida</taxon>
        <taxon>Siboglinidae</taxon>
        <taxon>Ridgeia</taxon>
    </lineage>
</organism>
<dbReference type="GO" id="GO:0003779">
    <property type="term" value="F:actin binding"/>
    <property type="evidence" value="ECO:0007669"/>
    <property type="project" value="UniProtKB-KW"/>
</dbReference>